<keyword evidence="2" id="KW-1185">Reference proteome</keyword>
<dbReference type="STRING" id="762983.HMPREF9444_01011"/>
<organism evidence="1 2">
    <name type="scientific">Succinatimonas hippei (strain DSM 22608 / JCM 16073 / KCTC 15190 / YIT 12066)</name>
    <dbReference type="NCBI Taxonomy" id="762983"/>
    <lineage>
        <taxon>Bacteria</taxon>
        <taxon>Pseudomonadati</taxon>
        <taxon>Pseudomonadota</taxon>
        <taxon>Gammaproteobacteria</taxon>
        <taxon>Aeromonadales</taxon>
        <taxon>Succinivibrionaceae</taxon>
        <taxon>Succinatimonas</taxon>
    </lineage>
</organism>
<dbReference type="HOGENOM" id="CLU_173913_3_0_6"/>
<proteinExistence type="predicted"/>
<sequence>MDKKIFMTAKDVADLLGISIGHAYKLIRQMNAELKNSGFIVVAGKVPTSYFKKKCYGFLN</sequence>
<dbReference type="EMBL" id="AEVO01000049">
    <property type="protein sequence ID" value="EFY07177.1"/>
    <property type="molecule type" value="Genomic_DNA"/>
</dbReference>
<dbReference type="Proteomes" id="UP000018458">
    <property type="component" value="Unassembled WGS sequence"/>
</dbReference>
<comment type="caution">
    <text evidence="1">The sequence shown here is derived from an EMBL/GenBank/DDBJ whole genome shotgun (WGS) entry which is preliminary data.</text>
</comment>
<dbReference type="RefSeq" id="WP_009143213.1">
    <property type="nucleotide sequence ID" value="NZ_GL830986.1"/>
</dbReference>
<name>E8LJX5_SUCHY</name>
<accession>E8LJX5</accession>
<evidence type="ECO:0008006" key="3">
    <source>
        <dbReference type="Google" id="ProtNLM"/>
    </source>
</evidence>
<dbReference type="OrthoDB" id="3174733at2"/>
<evidence type="ECO:0000313" key="2">
    <source>
        <dbReference type="Proteomes" id="UP000018458"/>
    </source>
</evidence>
<evidence type="ECO:0000313" key="1">
    <source>
        <dbReference type="EMBL" id="EFY07177.1"/>
    </source>
</evidence>
<protein>
    <recommendedName>
        <fullName evidence="3">DNA-binding protein</fullName>
    </recommendedName>
</protein>
<reference evidence="1 2" key="1">
    <citation type="submission" date="2011-01" db="EMBL/GenBank/DDBJ databases">
        <authorList>
            <person name="Weinstock G."/>
            <person name="Sodergren E."/>
            <person name="Clifton S."/>
            <person name="Fulton L."/>
            <person name="Fulton B."/>
            <person name="Courtney L."/>
            <person name="Fronick C."/>
            <person name="Harrison M."/>
            <person name="Strong C."/>
            <person name="Farmer C."/>
            <person name="Delahaunty K."/>
            <person name="Markovic C."/>
            <person name="Hall O."/>
            <person name="Minx P."/>
            <person name="Tomlinson C."/>
            <person name="Mitreva M."/>
            <person name="Hou S."/>
            <person name="Chen J."/>
            <person name="Wollam A."/>
            <person name="Pepin K.H."/>
            <person name="Johnson M."/>
            <person name="Bhonagiri V."/>
            <person name="Zhang X."/>
            <person name="Suruliraj S."/>
            <person name="Warren W."/>
            <person name="Chinwalla A."/>
            <person name="Mardis E.R."/>
            <person name="Wilson R.K."/>
        </authorList>
    </citation>
    <scope>NUCLEOTIDE SEQUENCE [LARGE SCALE GENOMIC DNA]</scope>
    <source>
        <strain evidence="2">DSM 22608 / JCM 16073 / KCTC 15190 / YIT 12066</strain>
    </source>
</reference>
<dbReference type="AlphaFoldDB" id="E8LJX5"/>
<gene>
    <name evidence="1" type="ORF">HMPREF9444_01011</name>
</gene>
<dbReference type="eggNOG" id="ENOG5030W40">
    <property type="taxonomic scope" value="Bacteria"/>
</dbReference>